<dbReference type="EMBL" id="MN740699">
    <property type="protein sequence ID" value="QHU08885.1"/>
    <property type="molecule type" value="Genomic_DNA"/>
</dbReference>
<accession>A0A6C0JSZ1</accession>
<sequence length="366" mass="42203">MLLNDKIFNLEKKDYVIPSLFLGESMGFLDSINKHYPNLFDLYKKMKSQDWDENEFNFTSCNVEFKTCPKNIYDMMLLTLAWQWEADSIASRSVFAITAPFISSNELNCLWQRISENECLHALTYSEIVRNSFDNSAEILDYLSTLNNVFDRSYIVTEIFAYTFDIGHKLSLGLIPKDQTAYDAIFMFVVTLYCLERIQFMASFAVTFAIADSGIFVPIGKAVQKICKDEFDIHVKACKTILNYELVTERGLMTFNRMKPKISELLTSIIESEFKWINYLFSDGRELVGMDAELLKKWVLFNAADVYNFFGIQSSIELPNKNPLGFIEEWINIDKIQGSPQEEKTAAYLVGAIINDDEGKIYSTEF</sequence>
<dbReference type="Gene3D" id="1.10.620.20">
    <property type="entry name" value="Ribonucleotide Reductase, subunit A"/>
    <property type="match status" value="1"/>
</dbReference>
<dbReference type="SUPFAM" id="SSF47240">
    <property type="entry name" value="Ferritin-like"/>
    <property type="match status" value="1"/>
</dbReference>
<dbReference type="InterPro" id="IPR000358">
    <property type="entry name" value="RNR_small_fam"/>
</dbReference>
<protein>
    <submittedName>
        <fullName evidence="1">Uncharacterized protein</fullName>
    </submittedName>
</protein>
<dbReference type="InterPro" id="IPR009078">
    <property type="entry name" value="Ferritin-like_SF"/>
</dbReference>
<dbReference type="AlphaFoldDB" id="A0A6C0JSZ1"/>
<dbReference type="Pfam" id="PF00268">
    <property type="entry name" value="Ribonuc_red_sm"/>
    <property type="match status" value="1"/>
</dbReference>
<organism evidence="1">
    <name type="scientific">viral metagenome</name>
    <dbReference type="NCBI Taxonomy" id="1070528"/>
    <lineage>
        <taxon>unclassified sequences</taxon>
        <taxon>metagenomes</taxon>
        <taxon>organismal metagenomes</taxon>
    </lineage>
</organism>
<reference evidence="1" key="1">
    <citation type="journal article" date="2020" name="Nature">
        <title>Giant virus diversity and host interactions through global metagenomics.</title>
        <authorList>
            <person name="Schulz F."/>
            <person name="Roux S."/>
            <person name="Paez-Espino D."/>
            <person name="Jungbluth S."/>
            <person name="Walsh D.A."/>
            <person name="Denef V.J."/>
            <person name="McMahon K.D."/>
            <person name="Konstantinidis K.T."/>
            <person name="Eloe-Fadrosh E.A."/>
            <person name="Kyrpides N.C."/>
            <person name="Woyke T."/>
        </authorList>
    </citation>
    <scope>NUCLEOTIDE SEQUENCE</scope>
    <source>
        <strain evidence="1">GVMAG-S-1064190-84</strain>
    </source>
</reference>
<evidence type="ECO:0000313" key="1">
    <source>
        <dbReference type="EMBL" id="QHU08885.1"/>
    </source>
</evidence>
<dbReference type="InterPro" id="IPR012348">
    <property type="entry name" value="RNR-like"/>
</dbReference>
<name>A0A6C0JSZ1_9ZZZZ</name>
<dbReference type="GO" id="GO:0009263">
    <property type="term" value="P:deoxyribonucleotide biosynthetic process"/>
    <property type="evidence" value="ECO:0007669"/>
    <property type="project" value="InterPro"/>
</dbReference>
<proteinExistence type="predicted"/>
<dbReference type="GO" id="GO:0016491">
    <property type="term" value="F:oxidoreductase activity"/>
    <property type="evidence" value="ECO:0007669"/>
    <property type="project" value="InterPro"/>
</dbReference>